<comment type="caution">
    <text evidence="3">The sequence shown here is derived from an EMBL/GenBank/DDBJ whole genome shotgun (WGS) entry which is preliminary data.</text>
</comment>
<sequence>MAIRELLASSGLPVDDLDTSAIEWWVADREGELAGVVGLERHGQAGLLRSLAVNDRIRGGGLGRRLVERIELHARAQGLSQLVLLTQTASDFFSRLGYERVERQTIPAAVRDSAQFRSICPASAACMRKYLSGFEGS</sequence>
<keyword evidence="1" id="KW-0808">Transferase</keyword>
<dbReference type="RefSeq" id="WP_160329640.1">
    <property type="nucleotide sequence ID" value="NZ_JAJA02000001.1"/>
</dbReference>
<dbReference type="PANTHER" id="PTHR13947">
    <property type="entry name" value="GNAT FAMILY N-ACETYLTRANSFERASE"/>
    <property type="match status" value="1"/>
</dbReference>
<dbReference type="NCBIfam" id="NF040501">
    <property type="entry name" value="resist_ArsN2"/>
    <property type="match status" value="1"/>
</dbReference>
<evidence type="ECO:0000313" key="4">
    <source>
        <dbReference type="Proteomes" id="UP000023435"/>
    </source>
</evidence>
<dbReference type="InterPro" id="IPR000182">
    <property type="entry name" value="GNAT_dom"/>
</dbReference>
<evidence type="ECO:0000313" key="3">
    <source>
        <dbReference type="EMBL" id="KWS05694.1"/>
    </source>
</evidence>
<dbReference type="Pfam" id="PF13508">
    <property type="entry name" value="Acetyltransf_7"/>
    <property type="match status" value="1"/>
</dbReference>
<dbReference type="InterPro" id="IPR016181">
    <property type="entry name" value="Acyl_CoA_acyltransferase"/>
</dbReference>
<dbReference type="PROSITE" id="PS51186">
    <property type="entry name" value="GNAT"/>
    <property type="match status" value="1"/>
</dbReference>
<organism evidence="3 4">
    <name type="scientific">Lysobacter capsici AZ78</name>
    <dbReference type="NCBI Taxonomy" id="1444315"/>
    <lineage>
        <taxon>Bacteria</taxon>
        <taxon>Pseudomonadati</taxon>
        <taxon>Pseudomonadota</taxon>
        <taxon>Gammaproteobacteria</taxon>
        <taxon>Lysobacterales</taxon>
        <taxon>Lysobacteraceae</taxon>
        <taxon>Lysobacter</taxon>
    </lineage>
</organism>
<dbReference type="SUPFAM" id="SSF55729">
    <property type="entry name" value="Acyl-CoA N-acyltransferases (Nat)"/>
    <property type="match status" value="1"/>
</dbReference>
<dbReference type="PANTHER" id="PTHR13947:SF37">
    <property type="entry name" value="LD18367P"/>
    <property type="match status" value="1"/>
</dbReference>
<name>A0A108UAR7_9GAMM</name>
<reference evidence="3 4" key="1">
    <citation type="journal article" date="2014" name="Genome Announc.">
        <title>Draft Genome Sequence of Lysobacter capsici AZ78, a Bacterium Antagonistic to Plant-Pathogenic Oomycetes.</title>
        <authorList>
            <person name="Puopolo G."/>
            <person name="Sonego P."/>
            <person name="Engelen K."/>
            <person name="Pertot I."/>
        </authorList>
    </citation>
    <scope>NUCLEOTIDE SEQUENCE [LARGE SCALE GENOMIC DNA]</scope>
    <source>
        <strain evidence="3 4">AZ78</strain>
    </source>
</reference>
<keyword evidence="4" id="KW-1185">Reference proteome</keyword>
<gene>
    <name evidence="3" type="ORF">AZ78_3246</name>
</gene>
<dbReference type="GO" id="GO:0008080">
    <property type="term" value="F:N-acetyltransferase activity"/>
    <property type="evidence" value="ECO:0007669"/>
    <property type="project" value="InterPro"/>
</dbReference>
<accession>A0A108UAR7</accession>
<feature type="domain" description="N-acetyltransferase" evidence="2">
    <location>
        <begin position="1"/>
        <end position="132"/>
    </location>
</feature>
<protein>
    <submittedName>
        <fullName evidence="3">Tyrosine phosphatase</fullName>
    </submittedName>
</protein>
<proteinExistence type="predicted"/>
<evidence type="ECO:0000256" key="1">
    <source>
        <dbReference type="ARBA" id="ARBA00022679"/>
    </source>
</evidence>
<dbReference type="EMBL" id="JAJA02000001">
    <property type="protein sequence ID" value="KWS05694.1"/>
    <property type="molecule type" value="Genomic_DNA"/>
</dbReference>
<dbReference type="Proteomes" id="UP000023435">
    <property type="component" value="Unassembled WGS sequence"/>
</dbReference>
<evidence type="ECO:0000259" key="2">
    <source>
        <dbReference type="PROSITE" id="PS51186"/>
    </source>
</evidence>
<dbReference type="OrthoDB" id="5197788at2"/>
<dbReference type="InterPro" id="IPR050769">
    <property type="entry name" value="NAT_camello-type"/>
</dbReference>
<dbReference type="AlphaFoldDB" id="A0A108UAR7"/>
<dbReference type="Gene3D" id="3.40.630.30">
    <property type="match status" value="1"/>
</dbReference>